<reference evidence="1" key="1">
    <citation type="submission" date="2020-07" db="EMBL/GenBank/DDBJ databases">
        <title>Nitrate ammonifying Pseudomonas campi sp. nov. isolated from German agricultural grassland.</title>
        <authorList>
            <person name="Timsy T."/>
            <person name="Ulrich A."/>
            <person name="Spanner T."/>
            <person name="Foesel B."/>
            <person name="Kolb S."/>
            <person name="Horn M.A."/>
            <person name="Behrendt U."/>
        </authorList>
    </citation>
    <scope>NUCLEOTIDE SEQUENCE</scope>
    <source>
        <strain evidence="1">S1-A32-2</strain>
    </source>
</reference>
<proteinExistence type="predicted"/>
<organism evidence="1 2">
    <name type="scientific">Aquipseudomonas campi</name>
    <dbReference type="NCBI Taxonomy" id="2731681"/>
    <lineage>
        <taxon>Bacteria</taxon>
        <taxon>Pseudomonadati</taxon>
        <taxon>Pseudomonadota</taxon>
        <taxon>Gammaproteobacteria</taxon>
        <taxon>Pseudomonadales</taxon>
        <taxon>Pseudomonadaceae</taxon>
        <taxon>Aquipseudomonas</taxon>
    </lineage>
</organism>
<dbReference type="KEGG" id="pcam:HNE05_00330"/>
<dbReference type="AlphaFoldDB" id="A0A6M8FME0"/>
<sequence>MLPAEKWTLRLSVLLLEEKSVLGLEAEPTFKAGPVEITAKLRSGHFVLEAHDFDSEAAALAYAPQLTVGLWNLAIDRHISFVPYFEQRRITRAADPEQAGRNLNSQFDLPYTGPVHGLTEEAGITVYRSDEHIRFASMSGTGYSSTPWALVEQALGEGIQLGATCGLLSSDLATALDLYLAHLSETSIRARFLTLIMALEVLSPVTEKHPAAVALLNDFADRVQAKFDDEPDADARDALQALSREIGFRKETSIRRRVRQLILDVAPLPDSELQEFTRDVVHAYDLRGALIHKGAVDDLALGNAYEVALKAIKLILKARLRTDRAA</sequence>
<dbReference type="Proteomes" id="UP000501379">
    <property type="component" value="Chromosome"/>
</dbReference>
<gene>
    <name evidence="1" type="ORF">HNE05_00330</name>
</gene>
<evidence type="ECO:0008006" key="3">
    <source>
        <dbReference type="Google" id="ProtNLM"/>
    </source>
</evidence>
<dbReference type="RefSeq" id="WP_173203085.1">
    <property type="nucleotide sequence ID" value="NZ_CP053697.2"/>
</dbReference>
<name>A0A6M8FME0_9GAMM</name>
<accession>A0A6M8FME0</accession>
<dbReference type="EMBL" id="CP053697">
    <property type="protein sequence ID" value="QKE61878.1"/>
    <property type="molecule type" value="Genomic_DNA"/>
</dbReference>
<evidence type="ECO:0000313" key="1">
    <source>
        <dbReference type="EMBL" id="QKE61878.1"/>
    </source>
</evidence>
<keyword evidence="2" id="KW-1185">Reference proteome</keyword>
<protein>
    <recommendedName>
        <fullName evidence="3">Apea-like HEPN domain-containing protein</fullName>
    </recommendedName>
</protein>
<evidence type="ECO:0000313" key="2">
    <source>
        <dbReference type="Proteomes" id="UP000501379"/>
    </source>
</evidence>